<dbReference type="InterPro" id="IPR029062">
    <property type="entry name" value="Class_I_gatase-like"/>
</dbReference>
<protein>
    <submittedName>
        <fullName evidence="3">Isonitrile hydratase</fullName>
        <ecNumber evidence="3">4.2.1.103</ecNumber>
    </submittedName>
</protein>
<organism evidence="3 4">
    <name type="scientific">Candidatus Nitrospira kreftii</name>
    <dbReference type="NCBI Taxonomy" id="2652173"/>
    <lineage>
        <taxon>Bacteria</taxon>
        <taxon>Pseudomonadati</taxon>
        <taxon>Nitrospirota</taxon>
        <taxon>Nitrospiria</taxon>
        <taxon>Nitrospirales</taxon>
        <taxon>Nitrospiraceae</taxon>
        <taxon>Nitrospira</taxon>
    </lineage>
</organism>
<dbReference type="EMBL" id="CP047423">
    <property type="protein sequence ID" value="QPD05860.1"/>
    <property type="molecule type" value="Genomic_DNA"/>
</dbReference>
<dbReference type="PANTHER" id="PTHR43130:SF2">
    <property type="entry name" value="DJ-1_PFPI DOMAIN-CONTAINING PROTEIN"/>
    <property type="match status" value="1"/>
</dbReference>
<evidence type="ECO:0000259" key="2">
    <source>
        <dbReference type="Pfam" id="PF01965"/>
    </source>
</evidence>
<name>A0A7S8FHC4_9BACT</name>
<dbReference type="PANTHER" id="PTHR43130">
    <property type="entry name" value="ARAC-FAMILY TRANSCRIPTIONAL REGULATOR"/>
    <property type="match status" value="1"/>
</dbReference>
<dbReference type="SUPFAM" id="SSF52317">
    <property type="entry name" value="Class I glutamine amidotransferase-like"/>
    <property type="match status" value="1"/>
</dbReference>
<dbReference type="InterPro" id="IPR052158">
    <property type="entry name" value="INH-QAR"/>
</dbReference>
<accession>A0A7S8FHC4</accession>
<feature type="domain" description="DJ-1/PfpI" evidence="2">
    <location>
        <begin position="3"/>
        <end position="164"/>
    </location>
</feature>
<dbReference type="GO" id="GO:0006355">
    <property type="term" value="P:regulation of DNA-templated transcription"/>
    <property type="evidence" value="ECO:0007669"/>
    <property type="project" value="TreeGrafter"/>
</dbReference>
<evidence type="ECO:0000313" key="3">
    <source>
        <dbReference type="EMBL" id="QPD05860.1"/>
    </source>
</evidence>
<dbReference type="Gene3D" id="3.40.50.880">
    <property type="match status" value="1"/>
</dbReference>
<evidence type="ECO:0000313" key="4">
    <source>
        <dbReference type="Proteomes" id="UP000593737"/>
    </source>
</evidence>
<reference evidence="3 4" key="1">
    <citation type="journal article" date="2020" name="ISME J.">
        <title>Enrichment and physiological characterization of a novel comammox Nitrospira indicates ammonium inhibition of complete nitrification.</title>
        <authorList>
            <person name="Sakoula D."/>
            <person name="Koch H."/>
            <person name="Frank J."/>
            <person name="Jetten M.S.M."/>
            <person name="van Kessel M.A.H.J."/>
            <person name="Lucker S."/>
        </authorList>
    </citation>
    <scope>NUCLEOTIDE SEQUENCE [LARGE SCALE GENOMIC DNA]</scope>
    <source>
        <strain evidence="3">Comreactor17</strain>
    </source>
</reference>
<dbReference type="Pfam" id="PF01965">
    <property type="entry name" value="DJ-1_PfpI"/>
    <property type="match status" value="1"/>
</dbReference>
<dbReference type="CDD" id="cd03139">
    <property type="entry name" value="GATase1_PfpI_2"/>
    <property type="match status" value="1"/>
</dbReference>
<keyword evidence="3" id="KW-0456">Lyase</keyword>
<dbReference type="AlphaFoldDB" id="A0A7S8FHC4"/>
<dbReference type="EC" id="4.2.1.103" evidence="3"/>
<dbReference type="KEGG" id="nkf:Nkreftii_003634"/>
<sequence>MQLAIVLYDGVTALDAIGPYEVFQAPGLGIDVRFVAREKGMKRTDFGRLGLQADYTLDEVPTPDILLVPGTPFPQAVMGDPLVLEWIAQVHQSTKWTTSVCTGALGLGAAGVLQGLKATTHWLAHDALKQFGAIPTKARVVRDGKVVTAAGVSSGIDMALTLVAEEFGETAAQGVQLLIEYDPQPPFDAGSPDKAPPLVVSGAQEEFRKLNRRS</sequence>
<feature type="region of interest" description="Disordered" evidence="1">
    <location>
        <begin position="183"/>
        <end position="202"/>
    </location>
</feature>
<dbReference type="GO" id="GO:0050549">
    <property type="term" value="F:cyclohexyl-isocyanide hydratase activity"/>
    <property type="evidence" value="ECO:0007669"/>
    <property type="project" value="UniProtKB-EC"/>
</dbReference>
<dbReference type="Proteomes" id="UP000593737">
    <property type="component" value="Chromosome"/>
</dbReference>
<proteinExistence type="predicted"/>
<dbReference type="InterPro" id="IPR002818">
    <property type="entry name" value="DJ-1/PfpI"/>
</dbReference>
<gene>
    <name evidence="3" type="ORF">Nkreftii_003634</name>
</gene>
<evidence type="ECO:0000256" key="1">
    <source>
        <dbReference type="SAM" id="MobiDB-lite"/>
    </source>
</evidence>